<evidence type="ECO:0000256" key="1">
    <source>
        <dbReference type="SAM" id="Phobius"/>
    </source>
</evidence>
<dbReference type="RefSeq" id="WP_188527901.1">
    <property type="nucleotide sequence ID" value="NZ_BMGR01000001.1"/>
</dbReference>
<sequence>MGKYGDWFVMIVAGGLIVFWLYTRFYRWLHTPSGTGLILLQDGMELDDDDEYVRLLESEGYIVSSGKHRIPIRIGLDEEVLHSRLYIDYVAEKNGSLFIVKSARDRMPIDWTGSGVRDRLLVYALLVPYCAGVLFVDIKEKQIRTITFHINEQ</sequence>
<keyword evidence="1" id="KW-1133">Transmembrane helix</keyword>
<gene>
    <name evidence="2" type="ORF">GCM10010916_00650</name>
</gene>
<organism evidence="2 3">
    <name type="scientific">Paenibacillus abyssi</name>
    <dbReference type="NCBI Taxonomy" id="1340531"/>
    <lineage>
        <taxon>Bacteria</taxon>
        <taxon>Bacillati</taxon>
        <taxon>Bacillota</taxon>
        <taxon>Bacilli</taxon>
        <taxon>Bacillales</taxon>
        <taxon>Paenibacillaceae</taxon>
        <taxon>Paenibacillus</taxon>
    </lineage>
</organism>
<keyword evidence="1" id="KW-0472">Membrane</keyword>
<accession>A0A917CFF7</accession>
<dbReference type="EMBL" id="BMGR01000001">
    <property type="protein sequence ID" value="GGF87191.1"/>
    <property type="molecule type" value="Genomic_DNA"/>
</dbReference>
<evidence type="ECO:0000313" key="3">
    <source>
        <dbReference type="Proteomes" id="UP000644756"/>
    </source>
</evidence>
<dbReference type="Proteomes" id="UP000644756">
    <property type="component" value="Unassembled WGS sequence"/>
</dbReference>
<name>A0A917CFF7_9BACL</name>
<reference evidence="2" key="1">
    <citation type="journal article" date="2014" name="Int. J. Syst. Evol. Microbiol.">
        <title>Complete genome sequence of Corynebacterium casei LMG S-19264T (=DSM 44701T), isolated from a smear-ripened cheese.</title>
        <authorList>
            <consortium name="US DOE Joint Genome Institute (JGI-PGF)"/>
            <person name="Walter F."/>
            <person name="Albersmeier A."/>
            <person name="Kalinowski J."/>
            <person name="Ruckert C."/>
        </authorList>
    </citation>
    <scope>NUCLEOTIDE SEQUENCE</scope>
    <source>
        <strain evidence="2">CGMCC 1.12987</strain>
    </source>
</reference>
<proteinExistence type="predicted"/>
<dbReference type="AlphaFoldDB" id="A0A917CFF7"/>
<keyword evidence="1" id="KW-0812">Transmembrane</keyword>
<reference evidence="2" key="2">
    <citation type="submission" date="2020-09" db="EMBL/GenBank/DDBJ databases">
        <authorList>
            <person name="Sun Q."/>
            <person name="Zhou Y."/>
        </authorList>
    </citation>
    <scope>NUCLEOTIDE SEQUENCE</scope>
    <source>
        <strain evidence="2">CGMCC 1.12987</strain>
    </source>
</reference>
<protein>
    <submittedName>
        <fullName evidence="2">Uncharacterized protein</fullName>
    </submittedName>
</protein>
<evidence type="ECO:0000313" key="2">
    <source>
        <dbReference type="EMBL" id="GGF87191.1"/>
    </source>
</evidence>
<comment type="caution">
    <text evidence="2">The sequence shown here is derived from an EMBL/GenBank/DDBJ whole genome shotgun (WGS) entry which is preliminary data.</text>
</comment>
<keyword evidence="3" id="KW-1185">Reference proteome</keyword>
<feature type="transmembrane region" description="Helical" evidence="1">
    <location>
        <begin position="120"/>
        <end position="138"/>
    </location>
</feature>
<feature type="transmembrane region" description="Helical" evidence="1">
    <location>
        <begin position="7"/>
        <end position="23"/>
    </location>
</feature>